<sequence>MQAPSDDDVARQEAFKRRVEAHAQWKRNFFQSRPPPLFIPKCRRRRRERIAGAPVHALYKRALQLVSAEAGRSSPALSPLRQSRRRWRSRRAKKRRGRRG</sequence>
<name>A0A422NE56_TRYRA</name>
<feature type="compositionally biased region" description="Basic residues" evidence="1">
    <location>
        <begin position="82"/>
        <end position="100"/>
    </location>
</feature>
<reference evidence="2 3" key="1">
    <citation type="journal article" date="2018" name="BMC Genomics">
        <title>Genomic comparison of Trypanosoma conorhini and Trypanosoma rangeli to Trypanosoma cruzi strains of high and low virulence.</title>
        <authorList>
            <person name="Bradwell K.R."/>
            <person name="Koparde V.N."/>
            <person name="Matveyev A.V."/>
            <person name="Serrano M.G."/>
            <person name="Alves J.M."/>
            <person name="Parikh H."/>
            <person name="Huang B."/>
            <person name="Lee V."/>
            <person name="Espinosa-Alvarez O."/>
            <person name="Ortiz P.A."/>
            <person name="Costa-Martins A.G."/>
            <person name="Teixeira M.M."/>
            <person name="Buck G.A."/>
        </authorList>
    </citation>
    <scope>NUCLEOTIDE SEQUENCE [LARGE SCALE GENOMIC DNA]</scope>
    <source>
        <strain evidence="2 3">AM80</strain>
    </source>
</reference>
<dbReference type="GeneID" id="40329559"/>
<feature type="region of interest" description="Disordered" evidence="1">
    <location>
        <begin position="68"/>
        <end position="100"/>
    </location>
</feature>
<comment type="caution">
    <text evidence="2">The sequence shown here is derived from an EMBL/GenBank/DDBJ whole genome shotgun (WGS) entry which is preliminary data.</text>
</comment>
<keyword evidence="2" id="KW-0687">Ribonucleoprotein</keyword>
<dbReference type="EMBL" id="MKGL01000184">
    <property type="protein sequence ID" value="RNF03780.1"/>
    <property type="molecule type" value="Genomic_DNA"/>
</dbReference>
<accession>A0A422NE56</accession>
<keyword evidence="3" id="KW-1185">Reference proteome</keyword>
<evidence type="ECO:0000256" key="1">
    <source>
        <dbReference type="SAM" id="MobiDB-lite"/>
    </source>
</evidence>
<evidence type="ECO:0000313" key="3">
    <source>
        <dbReference type="Proteomes" id="UP000283634"/>
    </source>
</evidence>
<dbReference type="RefSeq" id="XP_029237715.1">
    <property type="nucleotide sequence ID" value="XM_029382499.1"/>
</dbReference>
<dbReference type="AlphaFoldDB" id="A0A422NE56"/>
<evidence type="ECO:0000313" key="2">
    <source>
        <dbReference type="EMBL" id="RNF03780.1"/>
    </source>
</evidence>
<organism evidence="2 3">
    <name type="scientific">Trypanosoma rangeli</name>
    <dbReference type="NCBI Taxonomy" id="5698"/>
    <lineage>
        <taxon>Eukaryota</taxon>
        <taxon>Discoba</taxon>
        <taxon>Euglenozoa</taxon>
        <taxon>Kinetoplastea</taxon>
        <taxon>Metakinetoplastina</taxon>
        <taxon>Trypanosomatida</taxon>
        <taxon>Trypanosomatidae</taxon>
        <taxon>Trypanosoma</taxon>
        <taxon>Herpetosoma</taxon>
    </lineage>
</organism>
<gene>
    <name evidence="2" type="ORF">TraAM80_05626</name>
</gene>
<dbReference type="Proteomes" id="UP000283634">
    <property type="component" value="Unassembled WGS sequence"/>
</dbReference>
<dbReference type="VEuPathDB" id="TriTrypDB:TRSC58_05602"/>
<proteinExistence type="predicted"/>
<protein>
    <submittedName>
        <fullName evidence="2">U1 small nuclear ribonucleoprotein</fullName>
    </submittedName>
</protein>
<dbReference type="GO" id="GO:1990904">
    <property type="term" value="C:ribonucleoprotein complex"/>
    <property type="evidence" value="ECO:0007669"/>
    <property type="project" value="UniProtKB-KW"/>
</dbReference>